<protein>
    <submittedName>
        <fullName evidence="2">Uncharacterized protein</fullName>
    </submittedName>
</protein>
<gene>
    <name evidence="2" type="ORF">ACE1CC_35370</name>
</gene>
<comment type="caution">
    <text evidence="2">The sequence shown here is derived from an EMBL/GenBank/DDBJ whole genome shotgun (WGS) entry which is preliminary data.</text>
</comment>
<reference evidence="2 3" key="1">
    <citation type="submission" date="2024-09" db="EMBL/GenBank/DDBJ databases">
        <title>Floridaenema gen nov. (Aerosakkonemataceae, Aerosakkonematales ord. nov., Cyanobacteria) from benthic tropical and subtropical fresh waters, with the description of four new species.</title>
        <authorList>
            <person name="Moretto J.A."/>
            <person name="Berthold D.E."/>
            <person name="Lefler F.W."/>
            <person name="Huang I.-S."/>
            <person name="Laughinghouse H. IV."/>
        </authorList>
    </citation>
    <scope>NUCLEOTIDE SEQUENCE [LARGE SCALE GENOMIC DNA]</scope>
    <source>
        <strain evidence="2 3">BLCC-F46</strain>
    </source>
</reference>
<keyword evidence="3" id="KW-1185">Reference proteome</keyword>
<dbReference type="Proteomes" id="UP001576774">
    <property type="component" value="Unassembled WGS sequence"/>
</dbReference>
<accession>A0ABV4XH78</accession>
<organism evidence="2 3">
    <name type="scientific">Floridaenema aerugineum BLCC-F46</name>
    <dbReference type="NCBI Taxonomy" id="3153654"/>
    <lineage>
        <taxon>Bacteria</taxon>
        <taxon>Bacillati</taxon>
        <taxon>Cyanobacteriota</taxon>
        <taxon>Cyanophyceae</taxon>
        <taxon>Oscillatoriophycideae</taxon>
        <taxon>Aerosakkonematales</taxon>
        <taxon>Aerosakkonemataceae</taxon>
        <taxon>Floridanema</taxon>
        <taxon>Floridanema aerugineum</taxon>
    </lineage>
</organism>
<dbReference type="EMBL" id="JBHFNQ010000258">
    <property type="protein sequence ID" value="MFB2882158.1"/>
    <property type="molecule type" value="Genomic_DNA"/>
</dbReference>
<feature type="signal peptide" evidence="1">
    <location>
        <begin position="1"/>
        <end position="26"/>
    </location>
</feature>
<keyword evidence="1" id="KW-0732">Signal</keyword>
<dbReference type="RefSeq" id="WP_413275115.1">
    <property type="nucleotide sequence ID" value="NZ_JBHFNQ010000258.1"/>
</dbReference>
<evidence type="ECO:0000313" key="2">
    <source>
        <dbReference type="EMBL" id="MFB2882158.1"/>
    </source>
</evidence>
<evidence type="ECO:0000256" key="1">
    <source>
        <dbReference type="SAM" id="SignalP"/>
    </source>
</evidence>
<name>A0ABV4XH78_9CYAN</name>
<proteinExistence type="predicted"/>
<feature type="chain" id="PRO_5045808297" evidence="1">
    <location>
        <begin position="27"/>
        <end position="159"/>
    </location>
</feature>
<sequence>MSKFQKAAIVLTSVVFPWLGVQVNQAAIPVSQSFPVVAQRSALNLIEQGTGTLNIGRRGTRLIERASVIVRPIGTVDLGLTYADGTGTLRFGGQLISRTEDTLTIALTNSGNADASGEVTISYGAFHSINSMSGNGFVDGMPLTFQFNGGSQNNVDTLP</sequence>
<evidence type="ECO:0000313" key="3">
    <source>
        <dbReference type="Proteomes" id="UP001576774"/>
    </source>
</evidence>